<dbReference type="InterPro" id="IPR032678">
    <property type="entry name" value="tRNA-synt_1_cat_dom"/>
</dbReference>
<dbReference type="InterPro" id="IPR056411">
    <property type="entry name" value="CysS_C"/>
</dbReference>
<evidence type="ECO:0000256" key="12">
    <source>
        <dbReference type="ARBA" id="ARBA00023146"/>
    </source>
</evidence>
<keyword evidence="9" id="KW-0862">Zinc</keyword>
<dbReference type="PRINTS" id="PR00983">
    <property type="entry name" value="TRNASYNTHCYS"/>
</dbReference>
<organism evidence="16 17">
    <name type="scientific">Candidatus Sungbacteria bacterium RIFCSPHIGHO2_01_FULL_47_32</name>
    <dbReference type="NCBI Taxonomy" id="1802264"/>
    <lineage>
        <taxon>Bacteria</taxon>
        <taxon>Candidatus Sungiibacteriota</taxon>
    </lineage>
</organism>
<dbReference type="InterPro" id="IPR015273">
    <property type="entry name" value="Cys-tRNA-synt_Ia_DALR"/>
</dbReference>
<dbReference type="GO" id="GO:0005829">
    <property type="term" value="C:cytosol"/>
    <property type="evidence" value="ECO:0007669"/>
    <property type="project" value="TreeGrafter"/>
</dbReference>
<dbReference type="HAMAP" id="MF_00041">
    <property type="entry name" value="Cys_tRNA_synth"/>
    <property type="match status" value="1"/>
</dbReference>
<dbReference type="Proteomes" id="UP000177152">
    <property type="component" value="Unassembled WGS sequence"/>
</dbReference>
<dbReference type="PANTHER" id="PTHR10890:SF3">
    <property type="entry name" value="CYSTEINE--TRNA LIGASE, CYTOPLASMIC"/>
    <property type="match status" value="1"/>
</dbReference>
<dbReference type="AlphaFoldDB" id="A0A1G2K5Z3"/>
<evidence type="ECO:0000256" key="8">
    <source>
        <dbReference type="ARBA" id="ARBA00022741"/>
    </source>
</evidence>
<keyword evidence="10 14" id="KW-0067">ATP-binding</keyword>
<evidence type="ECO:0000256" key="4">
    <source>
        <dbReference type="ARBA" id="ARBA00011245"/>
    </source>
</evidence>
<feature type="short sequence motif" description="'KMSKS' region" evidence="14">
    <location>
        <begin position="266"/>
        <end position="270"/>
    </location>
</feature>
<dbReference type="SMART" id="SM00840">
    <property type="entry name" value="DALR_2"/>
    <property type="match status" value="1"/>
</dbReference>
<dbReference type="SUPFAM" id="SSF47323">
    <property type="entry name" value="Anticodon-binding domain of a subclass of class I aminoacyl-tRNA synthetases"/>
    <property type="match status" value="1"/>
</dbReference>
<dbReference type="CDD" id="cd00672">
    <property type="entry name" value="CysRS_core"/>
    <property type="match status" value="1"/>
</dbReference>
<comment type="cofactor">
    <cofactor evidence="1">
        <name>Zn(2+)</name>
        <dbReference type="ChEBI" id="CHEBI:29105"/>
    </cofactor>
</comment>
<gene>
    <name evidence="14" type="primary">cysS</name>
    <name evidence="16" type="ORF">A2633_02580</name>
</gene>
<dbReference type="GO" id="GO:0006423">
    <property type="term" value="P:cysteinyl-tRNA aminoacylation"/>
    <property type="evidence" value="ECO:0007669"/>
    <property type="project" value="UniProtKB-UniRule"/>
</dbReference>
<dbReference type="Gene3D" id="3.40.50.620">
    <property type="entry name" value="HUPs"/>
    <property type="match status" value="1"/>
</dbReference>
<dbReference type="EMBL" id="MHQC01000025">
    <property type="protein sequence ID" value="OGZ94846.1"/>
    <property type="molecule type" value="Genomic_DNA"/>
</dbReference>
<keyword evidence="7" id="KW-0479">Metal-binding</keyword>
<comment type="subcellular location">
    <subcellularLocation>
        <location evidence="2 14">Cytoplasm</location>
    </subcellularLocation>
</comment>
<comment type="caution">
    <text evidence="14">Lacks conserved residue(s) required for the propagation of feature annotation.</text>
</comment>
<keyword evidence="8 14" id="KW-0547">Nucleotide-binding</keyword>
<keyword evidence="12 14" id="KW-0030">Aminoacyl-tRNA synthetase</keyword>
<dbReference type="InterPro" id="IPR024909">
    <property type="entry name" value="Cys-tRNA/MSH_ligase"/>
</dbReference>
<comment type="subunit">
    <text evidence="4 14">Monomer.</text>
</comment>
<dbReference type="Pfam" id="PF01406">
    <property type="entry name" value="tRNA-synt_1e"/>
    <property type="match status" value="1"/>
</dbReference>
<name>A0A1G2K5Z3_9BACT</name>
<feature type="binding site" evidence="14">
    <location>
        <position position="269"/>
    </location>
    <ligand>
        <name>ATP</name>
        <dbReference type="ChEBI" id="CHEBI:30616"/>
    </ligand>
</feature>
<dbReference type="GO" id="GO:0046872">
    <property type="term" value="F:metal ion binding"/>
    <property type="evidence" value="ECO:0007669"/>
    <property type="project" value="UniProtKB-KW"/>
</dbReference>
<evidence type="ECO:0000256" key="13">
    <source>
        <dbReference type="ARBA" id="ARBA00047398"/>
    </source>
</evidence>
<evidence type="ECO:0000313" key="16">
    <source>
        <dbReference type="EMBL" id="OGZ94846.1"/>
    </source>
</evidence>
<sequence>MIRIYNTLTNKKEDFEPANGKRVNFFVCGPTVYDSSHIGHARTYISFDVIVKYLRYAGYEVFYLQNITDVDDKIIARAHETEEDPLFLSRHFAKEYFEDMQELKITSPSKYASASEFIPQIIKQIETLVKKGVAYSTPSGVYYDITKFPEYGKLSHQNQSTLLKAVRIEEDPNKQNDFDFVLWKAKKPGEPFWQSPWGEGRPGWHIEDTAISEYFFGPQYDVHGGGIDLKFPHHESEIAQQEAASDKVPFVKYWLHTGHLQVEKQKMSKSLKNFITIRDILKKHSSEAFRLLVLQNHYRSPINFAEAGIAASEEGVKRLGEFMARLQKYSDPVSRKPQSKKTIRMADVLREKFVQYMDDDFNAPKAIAEMFSIIKKTNALMDKRALTRDEAHDILHALKKIDSVFGIIPKAVCEEIPEEIKKLAELREQYRKEKRWKEADTARSELLKRGFVVEDGSSGPVVKRK</sequence>
<comment type="similarity">
    <text evidence="3 14">Belongs to the class-I aminoacyl-tRNA synthetase family.</text>
</comment>
<dbReference type="FunFam" id="3.40.50.620:FF:000130">
    <property type="entry name" value="Cysteine--tRNA ligase"/>
    <property type="match status" value="1"/>
</dbReference>
<evidence type="ECO:0000256" key="5">
    <source>
        <dbReference type="ARBA" id="ARBA00022490"/>
    </source>
</evidence>
<accession>A0A1G2K5Z3</accession>
<evidence type="ECO:0000256" key="14">
    <source>
        <dbReference type="HAMAP-Rule" id="MF_00041"/>
    </source>
</evidence>
<keyword evidence="6 14" id="KW-0436">Ligase</keyword>
<dbReference type="Pfam" id="PF23493">
    <property type="entry name" value="CysS_C"/>
    <property type="match status" value="1"/>
</dbReference>
<dbReference type="PANTHER" id="PTHR10890">
    <property type="entry name" value="CYSTEINYL-TRNA SYNTHETASE"/>
    <property type="match status" value="1"/>
</dbReference>
<dbReference type="EC" id="6.1.1.16" evidence="14"/>
<protein>
    <recommendedName>
        <fullName evidence="14">Cysteine--tRNA ligase</fullName>
        <ecNumber evidence="14">6.1.1.16</ecNumber>
    </recommendedName>
    <alternativeName>
        <fullName evidence="14">Cysteinyl-tRNA synthetase</fullName>
        <shortName evidence="14">CysRS</shortName>
    </alternativeName>
</protein>
<evidence type="ECO:0000259" key="15">
    <source>
        <dbReference type="SMART" id="SM00840"/>
    </source>
</evidence>
<feature type="short sequence motif" description="'HIGH' region" evidence="14">
    <location>
        <begin position="30"/>
        <end position="40"/>
    </location>
</feature>
<dbReference type="InterPro" id="IPR009080">
    <property type="entry name" value="tRNAsynth_Ia_anticodon-bd"/>
</dbReference>
<dbReference type="GO" id="GO:0005524">
    <property type="term" value="F:ATP binding"/>
    <property type="evidence" value="ECO:0007669"/>
    <property type="project" value="UniProtKB-UniRule"/>
</dbReference>
<keyword evidence="5 14" id="KW-0963">Cytoplasm</keyword>
<evidence type="ECO:0000256" key="10">
    <source>
        <dbReference type="ARBA" id="ARBA00022840"/>
    </source>
</evidence>
<feature type="domain" description="Cysteinyl-tRNA synthetase class Ia DALR" evidence="15">
    <location>
        <begin position="352"/>
        <end position="413"/>
    </location>
</feature>
<dbReference type="Pfam" id="PF09190">
    <property type="entry name" value="DALR_2"/>
    <property type="match status" value="1"/>
</dbReference>
<proteinExistence type="inferred from homology"/>
<evidence type="ECO:0000256" key="1">
    <source>
        <dbReference type="ARBA" id="ARBA00001947"/>
    </source>
</evidence>
<dbReference type="NCBIfam" id="TIGR00435">
    <property type="entry name" value="cysS"/>
    <property type="match status" value="1"/>
</dbReference>
<dbReference type="SUPFAM" id="SSF52374">
    <property type="entry name" value="Nucleotidylyl transferase"/>
    <property type="match status" value="1"/>
</dbReference>
<evidence type="ECO:0000256" key="2">
    <source>
        <dbReference type="ARBA" id="ARBA00004496"/>
    </source>
</evidence>
<evidence type="ECO:0000256" key="9">
    <source>
        <dbReference type="ARBA" id="ARBA00022833"/>
    </source>
</evidence>
<dbReference type="InterPro" id="IPR014729">
    <property type="entry name" value="Rossmann-like_a/b/a_fold"/>
</dbReference>
<reference evidence="16 17" key="1">
    <citation type="journal article" date="2016" name="Nat. Commun.">
        <title>Thousands of microbial genomes shed light on interconnected biogeochemical processes in an aquifer system.</title>
        <authorList>
            <person name="Anantharaman K."/>
            <person name="Brown C.T."/>
            <person name="Hug L.A."/>
            <person name="Sharon I."/>
            <person name="Castelle C.J."/>
            <person name="Probst A.J."/>
            <person name="Thomas B.C."/>
            <person name="Singh A."/>
            <person name="Wilkins M.J."/>
            <person name="Karaoz U."/>
            <person name="Brodie E.L."/>
            <person name="Williams K.H."/>
            <person name="Hubbard S.S."/>
            <person name="Banfield J.F."/>
        </authorList>
    </citation>
    <scope>NUCLEOTIDE SEQUENCE [LARGE SCALE GENOMIC DNA]</scope>
</reference>
<evidence type="ECO:0000256" key="3">
    <source>
        <dbReference type="ARBA" id="ARBA00005594"/>
    </source>
</evidence>
<comment type="caution">
    <text evidence="16">The sequence shown here is derived from an EMBL/GenBank/DDBJ whole genome shotgun (WGS) entry which is preliminary data.</text>
</comment>
<comment type="catalytic activity">
    <reaction evidence="13 14">
        <text>tRNA(Cys) + L-cysteine + ATP = L-cysteinyl-tRNA(Cys) + AMP + diphosphate</text>
        <dbReference type="Rhea" id="RHEA:17773"/>
        <dbReference type="Rhea" id="RHEA-COMP:9661"/>
        <dbReference type="Rhea" id="RHEA-COMP:9679"/>
        <dbReference type="ChEBI" id="CHEBI:30616"/>
        <dbReference type="ChEBI" id="CHEBI:33019"/>
        <dbReference type="ChEBI" id="CHEBI:35235"/>
        <dbReference type="ChEBI" id="CHEBI:78442"/>
        <dbReference type="ChEBI" id="CHEBI:78517"/>
        <dbReference type="ChEBI" id="CHEBI:456215"/>
        <dbReference type="EC" id="6.1.1.16"/>
    </reaction>
</comment>
<dbReference type="Gene3D" id="1.20.120.1910">
    <property type="entry name" value="Cysteine-tRNA ligase, C-terminal anti-codon recognition domain"/>
    <property type="match status" value="1"/>
</dbReference>
<evidence type="ECO:0000256" key="6">
    <source>
        <dbReference type="ARBA" id="ARBA00022598"/>
    </source>
</evidence>
<evidence type="ECO:0000256" key="11">
    <source>
        <dbReference type="ARBA" id="ARBA00022917"/>
    </source>
</evidence>
<evidence type="ECO:0000256" key="7">
    <source>
        <dbReference type="ARBA" id="ARBA00022723"/>
    </source>
</evidence>
<evidence type="ECO:0000313" key="17">
    <source>
        <dbReference type="Proteomes" id="UP000177152"/>
    </source>
</evidence>
<dbReference type="GO" id="GO:0004817">
    <property type="term" value="F:cysteine-tRNA ligase activity"/>
    <property type="evidence" value="ECO:0007669"/>
    <property type="project" value="UniProtKB-UniRule"/>
</dbReference>
<dbReference type="InterPro" id="IPR015803">
    <property type="entry name" value="Cys-tRNA-ligase"/>
</dbReference>
<keyword evidence="11 14" id="KW-0648">Protein biosynthesis</keyword>